<dbReference type="RefSeq" id="WP_345339120.1">
    <property type="nucleotide sequence ID" value="NZ_BAABLI010000008.1"/>
</dbReference>
<dbReference type="Gene3D" id="1.10.10.10">
    <property type="entry name" value="Winged helix-like DNA-binding domain superfamily/Winged helix DNA-binding domain"/>
    <property type="match status" value="1"/>
</dbReference>
<dbReference type="PROSITE" id="PS50987">
    <property type="entry name" value="HTH_ARSR_2"/>
    <property type="match status" value="1"/>
</dbReference>
<dbReference type="Pfam" id="PF01022">
    <property type="entry name" value="HTH_5"/>
    <property type="match status" value="1"/>
</dbReference>
<evidence type="ECO:0000256" key="3">
    <source>
        <dbReference type="ARBA" id="ARBA00023163"/>
    </source>
</evidence>
<evidence type="ECO:0000256" key="1">
    <source>
        <dbReference type="ARBA" id="ARBA00023015"/>
    </source>
</evidence>
<keyword evidence="2" id="KW-0238">DNA-binding</keyword>
<keyword evidence="3" id="KW-0804">Transcription</keyword>
<sequence length="95" mass="10460">MTENAQQAADFLKQLAHPQRLLILCRLVEKEHTVAELQEGSEMSAPAFSQHLAQLRHAGLVASRRSGQSVVYRIANPSVAQLIGALHEIFCPESD</sequence>
<evidence type="ECO:0000313" key="5">
    <source>
        <dbReference type="EMBL" id="MFD2096495.1"/>
    </source>
</evidence>
<dbReference type="PANTHER" id="PTHR43132:SF2">
    <property type="entry name" value="ARSENICAL RESISTANCE OPERON REPRESSOR ARSR-RELATED"/>
    <property type="match status" value="1"/>
</dbReference>
<reference evidence="6" key="1">
    <citation type="journal article" date="2019" name="Int. J. Syst. Evol. Microbiol.">
        <title>The Global Catalogue of Microorganisms (GCM) 10K type strain sequencing project: providing services to taxonomists for standard genome sequencing and annotation.</title>
        <authorList>
            <consortium name="The Broad Institute Genomics Platform"/>
            <consortium name="The Broad Institute Genome Sequencing Center for Infectious Disease"/>
            <person name="Wu L."/>
            <person name="Ma J."/>
        </authorList>
    </citation>
    <scope>NUCLEOTIDE SEQUENCE [LARGE SCALE GENOMIC DNA]</scope>
    <source>
        <strain evidence="6">CGMCC 1.10992</strain>
    </source>
</reference>
<feature type="domain" description="HTH arsR-type" evidence="4">
    <location>
        <begin position="1"/>
        <end position="94"/>
    </location>
</feature>
<dbReference type="SMART" id="SM00418">
    <property type="entry name" value="HTH_ARSR"/>
    <property type="match status" value="1"/>
</dbReference>
<protein>
    <submittedName>
        <fullName evidence="5">ArsR/SmtB family transcription factor</fullName>
    </submittedName>
</protein>
<accession>A0ABW4XLP1</accession>
<organism evidence="5 6">
    <name type="scientific">Corallincola platygyrae</name>
    <dbReference type="NCBI Taxonomy" id="1193278"/>
    <lineage>
        <taxon>Bacteria</taxon>
        <taxon>Pseudomonadati</taxon>
        <taxon>Pseudomonadota</taxon>
        <taxon>Gammaproteobacteria</taxon>
        <taxon>Alteromonadales</taxon>
        <taxon>Psychromonadaceae</taxon>
        <taxon>Corallincola</taxon>
    </lineage>
</organism>
<dbReference type="PRINTS" id="PR00778">
    <property type="entry name" value="HTHARSR"/>
</dbReference>
<dbReference type="InterPro" id="IPR051011">
    <property type="entry name" value="Metal_resp_trans_reg"/>
</dbReference>
<dbReference type="EMBL" id="JBHUHT010000012">
    <property type="protein sequence ID" value="MFD2096495.1"/>
    <property type="molecule type" value="Genomic_DNA"/>
</dbReference>
<keyword evidence="6" id="KW-1185">Reference proteome</keyword>
<proteinExistence type="predicted"/>
<dbReference type="InterPro" id="IPR011991">
    <property type="entry name" value="ArsR-like_HTH"/>
</dbReference>
<evidence type="ECO:0000259" key="4">
    <source>
        <dbReference type="PROSITE" id="PS50987"/>
    </source>
</evidence>
<evidence type="ECO:0000313" key="6">
    <source>
        <dbReference type="Proteomes" id="UP001597380"/>
    </source>
</evidence>
<dbReference type="CDD" id="cd00090">
    <property type="entry name" value="HTH_ARSR"/>
    <property type="match status" value="1"/>
</dbReference>
<dbReference type="InterPro" id="IPR036388">
    <property type="entry name" value="WH-like_DNA-bd_sf"/>
</dbReference>
<keyword evidence="1" id="KW-0805">Transcription regulation</keyword>
<dbReference type="SUPFAM" id="SSF46785">
    <property type="entry name" value="Winged helix' DNA-binding domain"/>
    <property type="match status" value="1"/>
</dbReference>
<dbReference type="Proteomes" id="UP001597380">
    <property type="component" value="Unassembled WGS sequence"/>
</dbReference>
<dbReference type="InterPro" id="IPR001845">
    <property type="entry name" value="HTH_ArsR_DNA-bd_dom"/>
</dbReference>
<dbReference type="PANTHER" id="PTHR43132">
    <property type="entry name" value="ARSENICAL RESISTANCE OPERON REPRESSOR ARSR-RELATED"/>
    <property type="match status" value="1"/>
</dbReference>
<gene>
    <name evidence="5" type="ORF">ACFSJ3_10905</name>
</gene>
<comment type="caution">
    <text evidence="5">The sequence shown here is derived from an EMBL/GenBank/DDBJ whole genome shotgun (WGS) entry which is preliminary data.</text>
</comment>
<name>A0ABW4XLP1_9GAMM</name>
<dbReference type="InterPro" id="IPR036390">
    <property type="entry name" value="WH_DNA-bd_sf"/>
</dbReference>
<dbReference type="NCBIfam" id="NF033788">
    <property type="entry name" value="HTH_metalloreg"/>
    <property type="match status" value="1"/>
</dbReference>
<evidence type="ECO:0000256" key="2">
    <source>
        <dbReference type="ARBA" id="ARBA00023125"/>
    </source>
</evidence>